<evidence type="ECO:0000259" key="5">
    <source>
        <dbReference type="PROSITE" id="PS50932"/>
    </source>
</evidence>
<dbReference type="Proteomes" id="UP000579647">
    <property type="component" value="Unassembled WGS sequence"/>
</dbReference>
<dbReference type="Pfam" id="PF13377">
    <property type="entry name" value="Peripla_BP_3"/>
    <property type="match status" value="1"/>
</dbReference>
<gene>
    <name evidence="6" type="ORF">HNR07_004593</name>
</gene>
<feature type="region of interest" description="Disordered" evidence="4">
    <location>
        <begin position="323"/>
        <end position="343"/>
    </location>
</feature>
<reference evidence="6 7" key="1">
    <citation type="submission" date="2020-08" db="EMBL/GenBank/DDBJ databases">
        <title>Sequencing the genomes of 1000 actinobacteria strains.</title>
        <authorList>
            <person name="Klenk H.-P."/>
        </authorList>
    </citation>
    <scope>NUCLEOTIDE SEQUENCE [LARGE SCALE GENOMIC DNA]</scope>
    <source>
        <strain evidence="6 7">DSM 44598</strain>
    </source>
</reference>
<evidence type="ECO:0000256" key="3">
    <source>
        <dbReference type="ARBA" id="ARBA00023163"/>
    </source>
</evidence>
<evidence type="ECO:0000256" key="4">
    <source>
        <dbReference type="SAM" id="MobiDB-lite"/>
    </source>
</evidence>
<dbReference type="InterPro" id="IPR010982">
    <property type="entry name" value="Lambda_DNA-bd_dom_sf"/>
</dbReference>
<dbReference type="SUPFAM" id="SSF47413">
    <property type="entry name" value="lambda repressor-like DNA-binding domains"/>
    <property type="match status" value="1"/>
</dbReference>
<dbReference type="InterPro" id="IPR000843">
    <property type="entry name" value="HTH_LacI"/>
</dbReference>
<keyword evidence="7" id="KW-1185">Reference proteome</keyword>
<keyword evidence="1" id="KW-0805">Transcription regulation</keyword>
<dbReference type="InterPro" id="IPR028082">
    <property type="entry name" value="Peripla_BP_I"/>
</dbReference>
<protein>
    <submittedName>
        <fullName evidence="6">DNA-binding LacI/PurR family transcriptional regulator</fullName>
    </submittedName>
</protein>
<dbReference type="Gene3D" id="1.10.260.40">
    <property type="entry name" value="lambda repressor-like DNA-binding domains"/>
    <property type="match status" value="1"/>
</dbReference>
<evidence type="ECO:0000313" key="7">
    <source>
        <dbReference type="Proteomes" id="UP000579647"/>
    </source>
</evidence>
<dbReference type="AlphaFoldDB" id="A0A840WNY1"/>
<accession>A0A840WNY1</accession>
<dbReference type="Pfam" id="PF00356">
    <property type="entry name" value="LacI"/>
    <property type="match status" value="1"/>
</dbReference>
<dbReference type="GO" id="GO:0000976">
    <property type="term" value="F:transcription cis-regulatory region binding"/>
    <property type="evidence" value="ECO:0007669"/>
    <property type="project" value="TreeGrafter"/>
</dbReference>
<dbReference type="CDD" id="cd06267">
    <property type="entry name" value="PBP1_LacI_sugar_binding-like"/>
    <property type="match status" value="1"/>
</dbReference>
<dbReference type="PANTHER" id="PTHR30146">
    <property type="entry name" value="LACI-RELATED TRANSCRIPTIONAL REPRESSOR"/>
    <property type="match status" value="1"/>
</dbReference>
<name>A0A840WNY1_9ACTN</name>
<dbReference type="GO" id="GO:0003700">
    <property type="term" value="F:DNA-binding transcription factor activity"/>
    <property type="evidence" value="ECO:0007669"/>
    <property type="project" value="TreeGrafter"/>
</dbReference>
<dbReference type="EMBL" id="JACHDO010000001">
    <property type="protein sequence ID" value="MBB5493456.1"/>
    <property type="molecule type" value="Genomic_DNA"/>
</dbReference>
<comment type="caution">
    <text evidence="6">The sequence shown here is derived from an EMBL/GenBank/DDBJ whole genome shotgun (WGS) entry which is preliminary data.</text>
</comment>
<dbReference type="SMART" id="SM00354">
    <property type="entry name" value="HTH_LACI"/>
    <property type="match status" value="1"/>
</dbReference>
<evidence type="ECO:0000256" key="2">
    <source>
        <dbReference type="ARBA" id="ARBA00023125"/>
    </source>
</evidence>
<dbReference type="Gene3D" id="3.40.50.2300">
    <property type="match status" value="2"/>
</dbReference>
<evidence type="ECO:0000256" key="1">
    <source>
        <dbReference type="ARBA" id="ARBA00023015"/>
    </source>
</evidence>
<dbReference type="PANTHER" id="PTHR30146:SF153">
    <property type="entry name" value="LACTOSE OPERON REPRESSOR"/>
    <property type="match status" value="1"/>
</dbReference>
<dbReference type="PROSITE" id="PS00356">
    <property type="entry name" value="HTH_LACI_1"/>
    <property type="match status" value="1"/>
</dbReference>
<keyword evidence="3" id="KW-0804">Transcription</keyword>
<evidence type="ECO:0000313" key="6">
    <source>
        <dbReference type="EMBL" id="MBB5493456.1"/>
    </source>
</evidence>
<dbReference type="InterPro" id="IPR046335">
    <property type="entry name" value="LacI/GalR-like_sensor"/>
</dbReference>
<sequence length="343" mass="36002">MRNIPSNRFDDGRGSAVRISDVARHAGVSPSTVSYVLSGKRSISESTTRRVRESIEALGYQPHAGARSLASRRTNVIALVVPLRDDVHVPVAMRFAVSVVTAARTHDHDVLLLTQGEGPDGLRRVAGSAMVDGVIVMDVEADDARVPVLRSLDLPSVLIGVPEDTAGLTCIDLDFAAAGALCVDHLADRGHTDIAFVGQPPSVYQRRTGFAERTLTGFESAAARRGVRATPHPCSPDTADEVAGALLRDRPGLTGLIVHNEPSVGPLLEAFTEHGRTAPDLSTVVIGPAPAGLPKLTSVDLPAEELGGRAVGLLMDKIDGLGEPGTTLLEPGLTDRGSTARRA</sequence>
<keyword evidence="2 6" id="KW-0238">DNA-binding</keyword>
<dbReference type="SUPFAM" id="SSF53822">
    <property type="entry name" value="Periplasmic binding protein-like I"/>
    <property type="match status" value="1"/>
</dbReference>
<organism evidence="6 7">
    <name type="scientific">Nocardiopsis metallicus</name>
    <dbReference type="NCBI Taxonomy" id="179819"/>
    <lineage>
        <taxon>Bacteria</taxon>
        <taxon>Bacillati</taxon>
        <taxon>Actinomycetota</taxon>
        <taxon>Actinomycetes</taxon>
        <taxon>Streptosporangiales</taxon>
        <taxon>Nocardiopsidaceae</taxon>
        <taxon>Nocardiopsis</taxon>
    </lineage>
</organism>
<feature type="domain" description="HTH lacI-type" evidence="5">
    <location>
        <begin position="17"/>
        <end position="71"/>
    </location>
</feature>
<dbReference type="CDD" id="cd01392">
    <property type="entry name" value="HTH_LacI"/>
    <property type="match status" value="1"/>
</dbReference>
<dbReference type="PROSITE" id="PS50932">
    <property type="entry name" value="HTH_LACI_2"/>
    <property type="match status" value="1"/>
</dbReference>
<proteinExistence type="predicted"/>